<evidence type="ECO:0000313" key="2">
    <source>
        <dbReference type="EMBL" id="PMD12536.1"/>
    </source>
</evidence>
<keyword evidence="3" id="KW-1185">Reference proteome</keyword>
<keyword evidence="1" id="KW-0175">Coiled coil</keyword>
<reference evidence="2 3" key="1">
    <citation type="submission" date="2016-05" db="EMBL/GenBank/DDBJ databases">
        <title>A degradative enzymes factory behind the ericoid mycorrhizal symbiosis.</title>
        <authorList>
            <consortium name="DOE Joint Genome Institute"/>
            <person name="Martino E."/>
            <person name="Morin E."/>
            <person name="Grelet G."/>
            <person name="Kuo A."/>
            <person name="Kohler A."/>
            <person name="Daghino S."/>
            <person name="Barry K."/>
            <person name="Choi C."/>
            <person name="Cichocki N."/>
            <person name="Clum A."/>
            <person name="Copeland A."/>
            <person name="Hainaut M."/>
            <person name="Haridas S."/>
            <person name="Labutti K."/>
            <person name="Lindquist E."/>
            <person name="Lipzen A."/>
            <person name="Khouja H.-R."/>
            <person name="Murat C."/>
            <person name="Ohm R."/>
            <person name="Olson A."/>
            <person name="Spatafora J."/>
            <person name="Veneault-Fourrey C."/>
            <person name="Henrissat B."/>
            <person name="Grigoriev I."/>
            <person name="Martin F."/>
            <person name="Perotto S."/>
        </authorList>
    </citation>
    <scope>NUCLEOTIDE SEQUENCE [LARGE SCALE GENOMIC DNA]</scope>
    <source>
        <strain evidence="2 3">UAMH 7357</strain>
    </source>
</reference>
<dbReference type="Proteomes" id="UP000235672">
    <property type="component" value="Unassembled WGS sequence"/>
</dbReference>
<sequence length="215" mass="24106">MSLQLELLTNEPIAIQYHHYPLNMASKRKVIIMDDKISPTATDLETRGKAKQAIDVLENATNGTVFNYTPGGSSTNPSGTTLTFHSIMTSYSALITQLLERLENFEKLQLDALDKASSLSTVILAQQQEIQALKLALSTVRQEEAKKVMAEVNEEIQIKNEAAEWRSIELRFEKAVLEAANKKLEKHNKLLKDVVTRFENLYGNIDEAEQADDDA</sequence>
<evidence type="ECO:0000313" key="3">
    <source>
        <dbReference type="Proteomes" id="UP000235672"/>
    </source>
</evidence>
<gene>
    <name evidence="2" type="ORF">NA56DRAFT_713057</name>
</gene>
<accession>A0A2J6PF59</accession>
<dbReference type="EMBL" id="KZ613548">
    <property type="protein sequence ID" value="PMD12536.1"/>
    <property type="molecule type" value="Genomic_DNA"/>
</dbReference>
<organism evidence="2 3">
    <name type="scientific">Hyaloscypha hepaticicola</name>
    <dbReference type="NCBI Taxonomy" id="2082293"/>
    <lineage>
        <taxon>Eukaryota</taxon>
        <taxon>Fungi</taxon>
        <taxon>Dikarya</taxon>
        <taxon>Ascomycota</taxon>
        <taxon>Pezizomycotina</taxon>
        <taxon>Leotiomycetes</taxon>
        <taxon>Helotiales</taxon>
        <taxon>Hyaloscyphaceae</taxon>
        <taxon>Hyaloscypha</taxon>
    </lineage>
</organism>
<name>A0A2J6PF59_9HELO</name>
<dbReference type="AlphaFoldDB" id="A0A2J6PF59"/>
<evidence type="ECO:0000256" key="1">
    <source>
        <dbReference type="SAM" id="Coils"/>
    </source>
</evidence>
<proteinExistence type="predicted"/>
<protein>
    <submittedName>
        <fullName evidence="2">Uncharacterized protein</fullName>
    </submittedName>
</protein>
<feature type="coiled-coil region" evidence="1">
    <location>
        <begin position="123"/>
        <end position="197"/>
    </location>
</feature>